<dbReference type="OrthoDB" id="5599486at2"/>
<dbReference type="KEGG" id="tje:TJEJU_0613"/>
<sequence>MKKSYYLVVLFLSFGCSNYGQLKKLARLPKLLDEVSGIEKIHGKNLFWMHNDGGNKNEIYLVNSSGKIERTVVVNAKNNDWEDITSDQKGNLYLADFGNNENIRRDLTILKINFEAVMKKKSVEVEKIQFQYPEQTKFPPKKKKRFFDAESILYYNDSLYIFTKSRVKKDYGKTSLYKIPASQGKYNAEFISSFENCSKMKCWITSSSISNNGQQVALLTSNTVLLFYDFDGDNFLKGKLKELDLGFVSQKEAIDFNDDGTKLFITDERSHGKGGKLYELDLSKKTNH</sequence>
<dbReference type="Proteomes" id="UP000215214">
    <property type="component" value="Chromosome TJEJU"/>
</dbReference>
<dbReference type="PROSITE" id="PS51257">
    <property type="entry name" value="PROKAR_LIPOPROTEIN"/>
    <property type="match status" value="1"/>
</dbReference>
<evidence type="ECO:0008006" key="3">
    <source>
        <dbReference type="Google" id="ProtNLM"/>
    </source>
</evidence>
<evidence type="ECO:0000313" key="1">
    <source>
        <dbReference type="EMBL" id="SNR14392.1"/>
    </source>
</evidence>
<dbReference type="EMBL" id="LT899436">
    <property type="protein sequence ID" value="SNR14392.1"/>
    <property type="molecule type" value="Genomic_DNA"/>
</dbReference>
<evidence type="ECO:0000313" key="2">
    <source>
        <dbReference type="Proteomes" id="UP000215214"/>
    </source>
</evidence>
<reference evidence="1 2" key="1">
    <citation type="submission" date="2017-07" db="EMBL/GenBank/DDBJ databases">
        <authorList>
            <person name="Sun Z.S."/>
            <person name="Albrecht U."/>
            <person name="Echele G."/>
            <person name="Lee C.C."/>
        </authorList>
    </citation>
    <scope>NUCLEOTIDE SEQUENCE [LARGE SCALE GENOMIC DNA]</scope>
    <source>
        <strain evidence="2">type strain: KCTC 22618</strain>
    </source>
</reference>
<name>A0A238U5L6_9FLAO</name>
<dbReference type="RefSeq" id="WP_095069312.1">
    <property type="nucleotide sequence ID" value="NZ_LT899436.1"/>
</dbReference>
<accession>A0A238U5L6</accession>
<gene>
    <name evidence="1" type="ORF">TJEJU_0613</name>
</gene>
<dbReference type="AlphaFoldDB" id="A0A238U5L6"/>
<dbReference type="SUPFAM" id="SSF101898">
    <property type="entry name" value="NHL repeat"/>
    <property type="match status" value="1"/>
</dbReference>
<organism evidence="1 2">
    <name type="scientific">Tenacibaculum jejuense</name>
    <dbReference type="NCBI Taxonomy" id="584609"/>
    <lineage>
        <taxon>Bacteria</taxon>
        <taxon>Pseudomonadati</taxon>
        <taxon>Bacteroidota</taxon>
        <taxon>Flavobacteriia</taxon>
        <taxon>Flavobacteriales</taxon>
        <taxon>Flavobacteriaceae</taxon>
        <taxon>Tenacibaculum</taxon>
    </lineage>
</organism>
<protein>
    <recommendedName>
        <fullName evidence="3">Lipoprotein</fullName>
    </recommendedName>
</protein>
<proteinExistence type="predicted"/>
<keyword evidence="2" id="KW-1185">Reference proteome</keyword>